<comment type="caution">
    <text evidence="2">The sequence shown here is derived from an EMBL/GenBank/DDBJ whole genome shotgun (WGS) entry which is preliminary data.</text>
</comment>
<sequence>MKYRFPIPRIGDLLDQLGKATVFSKIDLRIGYHQIRIRPGDEWKTAFNTNEELFKWLVMPFGLSNAPSTFMRLMNQVLYPFLNQFIVVYFDDILVCSSSREDHLQHLRKLFQVLTEIELYINPKKYTFLTKEIVFLGFLIKEGKIGIEPKKVEAIQSWPVPTFIKEVQGFLGLASFYKRFIRNFSSIVAPLTNYLKKGNFKWEHMQQ</sequence>
<evidence type="ECO:0000259" key="1">
    <source>
        <dbReference type="PROSITE" id="PS50878"/>
    </source>
</evidence>
<gene>
    <name evidence="2" type="ORF">E5676_scaffold21G00920</name>
</gene>
<dbReference type="InterPro" id="IPR043128">
    <property type="entry name" value="Rev_trsase/Diguanyl_cyclase"/>
</dbReference>
<dbReference type="Pfam" id="PF00078">
    <property type="entry name" value="RVT_1"/>
    <property type="match status" value="1"/>
</dbReference>
<dbReference type="SUPFAM" id="SSF56672">
    <property type="entry name" value="DNA/RNA polymerases"/>
    <property type="match status" value="1"/>
</dbReference>
<organism evidence="2 3">
    <name type="scientific">Cucumis melo var. makuwa</name>
    <name type="common">Oriental melon</name>
    <dbReference type="NCBI Taxonomy" id="1194695"/>
    <lineage>
        <taxon>Eukaryota</taxon>
        <taxon>Viridiplantae</taxon>
        <taxon>Streptophyta</taxon>
        <taxon>Embryophyta</taxon>
        <taxon>Tracheophyta</taxon>
        <taxon>Spermatophyta</taxon>
        <taxon>Magnoliopsida</taxon>
        <taxon>eudicotyledons</taxon>
        <taxon>Gunneridae</taxon>
        <taxon>Pentapetalae</taxon>
        <taxon>rosids</taxon>
        <taxon>fabids</taxon>
        <taxon>Cucurbitales</taxon>
        <taxon>Cucurbitaceae</taxon>
        <taxon>Benincaseae</taxon>
        <taxon>Cucumis</taxon>
    </lineage>
</organism>
<dbReference type="EMBL" id="SSTD01008307">
    <property type="protein sequence ID" value="TYK16315.1"/>
    <property type="molecule type" value="Genomic_DNA"/>
</dbReference>
<dbReference type="InterPro" id="IPR050951">
    <property type="entry name" value="Retrovirus_Pol_polyprotein"/>
</dbReference>
<evidence type="ECO:0000313" key="3">
    <source>
        <dbReference type="Proteomes" id="UP000321947"/>
    </source>
</evidence>
<name>A0A5D3CXW2_CUCMM</name>
<dbReference type="Gene3D" id="3.30.70.270">
    <property type="match status" value="2"/>
</dbReference>
<dbReference type="PANTHER" id="PTHR37984">
    <property type="entry name" value="PROTEIN CBG26694"/>
    <property type="match status" value="1"/>
</dbReference>
<dbReference type="AlphaFoldDB" id="A0A5D3CXW2"/>
<protein>
    <submittedName>
        <fullName evidence="2">DNA/RNA polymerases superfamily protein</fullName>
    </submittedName>
</protein>
<dbReference type="PROSITE" id="PS50878">
    <property type="entry name" value="RT_POL"/>
    <property type="match status" value="1"/>
</dbReference>
<reference evidence="2 3" key="1">
    <citation type="submission" date="2019-08" db="EMBL/GenBank/DDBJ databases">
        <title>Draft genome sequences of two oriental melons (Cucumis melo L. var makuwa).</title>
        <authorList>
            <person name="Kwon S.-Y."/>
        </authorList>
    </citation>
    <scope>NUCLEOTIDE SEQUENCE [LARGE SCALE GENOMIC DNA]</scope>
    <source>
        <strain evidence="3">cv. Chang Bougi</strain>
        <tissue evidence="2">Leaf</tissue>
    </source>
</reference>
<proteinExistence type="predicted"/>
<dbReference type="InterPro" id="IPR043502">
    <property type="entry name" value="DNA/RNA_pol_sf"/>
</dbReference>
<dbReference type="Gene3D" id="3.10.10.10">
    <property type="entry name" value="HIV Type 1 Reverse Transcriptase, subunit A, domain 1"/>
    <property type="match status" value="1"/>
</dbReference>
<evidence type="ECO:0000313" key="2">
    <source>
        <dbReference type="EMBL" id="TYK16315.1"/>
    </source>
</evidence>
<dbReference type="PANTHER" id="PTHR37984:SF5">
    <property type="entry name" value="PROTEIN NYNRIN-LIKE"/>
    <property type="match status" value="1"/>
</dbReference>
<dbReference type="Proteomes" id="UP000321947">
    <property type="component" value="Unassembled WGS sequence"/>
</dbReference>
<feature type="domain" description="Reverse transcriptase" evidence="1">
    <location>
        <begin position="1"/>
        <end position="140"/>
    </location>
</feature>
<accession>A0A5D3CXW2</accession>
<dbReference type="CDD" id="cd01647">
    <property type="entry name" value="RT_LTR"/>
    <property type="match status" value="1"/>
</dbReference>
<dbReference type="InterPro" id="IPR000477">
    <property type="entry name" value="RT_dom"/>
</dbReference>